<evidence type="ECO:0000313" key="2">
    <source>
        <dbReference type="Proteomes" id="UP000287651"/>
    </source>
</evidence>
<protein>
    <submittedName>
        <fullName evidence="1">Uncharacterized protein</fullName>
    </submittedName>
</protein>
<gene>
    <name evidence="1" type="ORF">B296_00048533</name>
</gene>
<accession>A0A444GH58</accession>
<sequence length="158" mass="17087">MENATLLRYYFGRPLALGHQLWLCSSEGCTKMASEVTDGGGSSYPSSNLPDMFSFKLEDKKGRMHRFHCETQSLTYLIASILQKVGDDVDGNHLPQILGLRLHLDYSGTGGGKKGGGGSRRMELLNMDAWAAAYNMVAAGAAVIAGLGMMAYLKRFGS</sequence>
<dbReference type="EMBL" id="AMZH03021057">
    <property type="protein sequence ID" value="RRT38587.1"/>
    <property type="molecule type" value="Genomic_DNA"/>
</dbReference>
<dbReference type="Proteomes" id="UP000287651">
    <property type="component" value="Unassembled WGS sequence"/>
</dbReference>
<reference evidence="1 2" key="1">
    <citation type="journal article" date="2014" name="Agronomy (Basel)">
        <title>A Draft Genome Sequence for Ensete ventricosum, the Drought-Tolerant Tree Against Hunger.</title>
        <authorList>
            <person name="Harrison J."/>
            <person name="Moore K.A."/>
            <person name="Paszkiewicz K."/>
            <person name="Jones T."/>
            <person name="Grant M."/>
            <person name="Ambacheew D."/>
            <person name="Muzemil S."/>
            <person name="Studholme D.J."/>
        </authorList>
    </citation>
    <scope>NUCLEOTIDE SEQUENCE [LARGE SCALE GENOMIC DNA]</scope>
</reference>
<dbReference type="AlphaFoldDB" id="A0A444GH58"/>
<evidence type="ECO:0000313" key="1">
    <source>
        <dbReference type="EMBL" id="RRT38587.1"/>
    </source>
</evidence>
<proteinExistence type="predicted"/>
<comment type="caution">
    <text evidence="1">The sequence shown here is derived from an EMBL/GenBank/DDBJ whole genome shotgun (WGS) entry which is preliminary data.</text>
</comment>
<name>A0A444GH58_ENSVE</name>
<organism evidence="1 2">
    <name type="scientific">Ensete ventricosum</name>
    <name type="common">Abyssinian banana</name>
    <name type="synonym">Musa ensete</name>
    <dbReference type="NCBI Taxonomy" id="4639"/>
    <lineage>
        <taxon>Eukaryota</taxon>
        <taxon>Viridiplantae</taxon>
        <taxon>Streptophyta</taxon>
        <taxon>Embryophyta</taxon>
        <taxon>Tracheophyta</taxon>
        <taxon>Spermatophyta</taxon>
        <taxon>Magnoliopsida</taxon>
        <taxon>Liliopsida</taxon>
        <taxon>Zingiberales</taxon>
        <taxon>Musaceae</taxon>
        <taxon>Ensete</taxon>
    </lineage>
</organism>